<dbReference type="InterPro" id="IPR013945">
    <property type="entry name" value="Pkr1"/>
</dbReference>
<feature type="transmembrane region" description="Helical" evidence="1">
    <location>
        <begin position="75"/>
        <end position="94"/>
    </location>
</feature>
<dbReference type="InParanoid" id="A0A0C2SW31"/>
<keyword evidence="3" id="KW-1185">Reference proteome</keyword>
<dbReference type="AlphaFoldDB" id="A0A0C2SW31"/>
<dbReference type="Proteomes" id="UP000054549">
    <property type="component" value="Unassembled WGS sequence"/>
</dbReference>
<dbReference type="EMBL" id="KN818231">
    <property type="protein sequence ID" value="KIL67655.1"/>
    <property type="molecule type" value="Genomic_DNA"/>
</dbReference>
<dbReference type="PANTHER" id="PTHR28251:SF1">
    <property type="entry name" value="V-TYPE ATPASE ASSEMBLY FACTOR PKR1"/>
    <property type="match status" value="1"/>
</dbReference>
<evidence type="ECO:0000313" key="3">
    <source>
        <dbReference type="Proteomes" id="UP000054549"/>
    </source>
</evidence>
<evidence type="ECO:0000313" key="2">
    <source>
        <dbReference type="EMBL" id="KIL67655.1"/>
    </source>
</evidence>
<keyword evidence="1" id="KW-0812">Transmembrane</keyword>
<keyword evidence="1" id="KW-0472">Membrane</keyword>
<proteinExistence type="predicted"/>
<evidence type="ECO:0000256" key="1">
    <source>
        <dbReference type="SAM" id="Phobius"/>
    </source>
</evidence>
<accession>A0A0C2SW31</accession>
<gene>
    <name evidence="2" type="ORF">M378DRAFT_9408</name>
</gene>
<dbReference type="OrthoDB" id="9626941at2759"/>
<dbReference type="PANTHER" id="PTHR28251">
    <property type="entry name" value="V-TYPE ATPASE ASSEMBLY FACTOR PKR1"/>
    <property type="match status" value="1"/>
</dbReference>
<dbReference type="HOGENOM" id="CLU_2209335_0_0_1"/>
<sequence length="107" mass="11839">MQPLCSPVSDDKNFVDAHVMIHEEPPSSSTSFLDQILQPGSSLQPNFLLAVDVAFTLLFLVLVTLLYLTAGNLHVVALILVELALWASVKWFVYELEKTNVPKQKSG</sequence>
<reference evidence="2 3" key="1">
    <citation type="submission" date="2014-04" db="EMBL/GenBank/DDBJ databases">
        <title>Evolutionary Origins and Diversification of the Mycorrhizal Mutualists.</title>
        <authorList>
            <consortium name="DOE Joint Genome Institute"/>
            <consortium name="Mycorrhizal Genomics Consortium"/>
            <person name="Kohler A."/>
            <person name="Kuo A."/>
            <person name="Nagy L.G."/>
            <person name="Floudas D."/>
            <person name="Copeland A."/>
            <person name="Barry K.W."/>
            <person name="Cichocki N."/>
            <person name="Veneault-Fourrey C."/>
            <person name="LaButti K."/>
            <person name="Lindquist E.A."/>
            <person name="Lipzen A."/>
            <person name="Lundell T."/>
            <person name="Morin E."/>
            <person name="Murat C."/>
            <person name="Riley R."/>
            <person name="Ohm R."/>
            <person name="Sun H."/>
            <person name="Tunlid A."/>
            <person name="Henrissat B."/>
            <person name="Grigoriev I.V."/>
            <person name="Hibbett D.S."/>
            <person name="Martin F."/>
        </authorList>
    </citation>
    <scope>NUCLEOTIDE SEQUENCE [LARGE SCALE GENOMIC DNA]</scope>
    <source>
        <strain evidence="2 3">Koide BX008</strain>
    </source>
</reference>
<feature type="transmembrane region" description="Helical" evidence="1">
    <location>
        <begin position="47"/>
        <end position="68"/>
    </location>
</feature>
<name>A0A0C2SW31_AMAMK</name>
<dbReference type="GO" id="GO:0005789">
    <property type="term" value="C:endoplasmic reticulum membrane"/>
    <property type="evidence" value="ECO:0007669"/>
    <property type="project" value="TreeGrafter"/>
</dbReference>
<dbReference type="Pfam" id="PF08636">
    <property type="entry name" value="Pkr1"/>
    <property type="match status" value="1"/>
</dbReference>
<dbReference type="GO" id="GO:0070072">
    <property type="term" value="P:vacuolar proton-transporting V-type ATPase complex assembly"/>
    <property type="evidence" value="ECO:0007669"/>
    <property type="project" value="InterPro"/>
</dbReference>
<keyword evidence="1" id="KW-1133">Transmembrane helix</keyword>
<protein>
    <submittedName>
        <fullName evidence="2">Uncharacterized protein</fullName>
    </submittedName>
</protein>
<organism evidence="2 3">
    <name type="scientific">Amanita muscaria (strain Koide BX008)</name>
    <dbReference type="NCBI Taxonomy" id="946122"/>
    <lineage>
        <taxon>Eukaryota</taxon>
        <taxon>Fungi</taxon>
        <taxon>Dikarya</taxon>
        <taxon>Basidiomycota</taxon>
        <taxon>Agaricomycotina</taxon>
        <taxon>Agaricomycetes</taxon>
        <taxon>Agaricomycetidae</taxon>
        <taxon>Agaricales</taxon>
        <taxon>Pluteineae</taxon>
        <taxon>Amanitaceae</taxon>
        <taxon>Amanita</taxon>
    </lineage>
</organism>